<evidence type="ECO:0000313" key="3">
    <source>
        <dbReference type="Proteomes" id="UP001140206"/>
    </source>
</evidence>
<dbReference type="Pfam" id="PF00078">
    <property type="entry name" value="RVT_1"/>
    <property type="match status" value="1"/>
</dbReference>
<keyword evidence="3" id="KW-1185">Reference proteome</keyword>
<dbReference type="CDD" id="cd01650">
    <property type="entry name" value="RT_nLTR_like"/>
    <property type="match status" value="1"/>
</dbReference>
<protein>
    <submittedName>
        <fullName evidence="2">RNA-directed DNA polymerase (Reverse transcriptase)-related family protein</fullName>
    </submittedName>
</protein>
<dbReference type="EMBL" id="JAMFTS010000001">
    <property type="protein sequence ID" value="KAJ4818335.1"/>
    <property type="molecule type" value="Genomic_DNA"/>
</dbReference>
<dbReference type="Proteomes" id="UP001140206">
    <property type="component" value="Chromosome 1"/>
</dbReference>
<evidence type="ECO:0000259" key="1">
    <source>
        <dbReference type="PROSITE" id="PS50878"/>
    </source>
</evidence>
<dbReference type="AlphaFoldDB" id="A0AAV8HNZ6"/>
<gene>
    <name evidence="2" type="ORF">LUZ62_030901</name>
</gene>
<keyword evidence="2" id="KW-0695">RNA-directed DNA polymerase</keyword>
<dbReference type="PANTHER" id="PTHR33116:SF78">
    <property type="entry name" value="OS12G0587133 PROTEIN"/>
    <property type="match status" value="1"/>
</dbReference>
<comment type="caution">
    <text evidence="2">The sequence shown here is derived from an EMBL/GenBank/DDBJ whole genome shotgun (WGS) entry which is preliminary data.</text>
</comment>
<keyword evidence="2" id="KW-0548">Nucleotidyltransferase</keyword>
<dbReference type="Pfam" id="PF13966">
    <property type="entry name" value="zf-RVT"/>
    <property type="match status" value="1"/>
</dbReference>
<dbReference type="InterPro" id="IPR026960">
    <property type="entry name" value="RVT-Znf"/>
</dbReference>
<proteinExistence type="predicted"/>
<dbReference type="PROSITE" id="PS50878">
    <property type="entry name" value="RT_POL"/>
    <property type="match status" value="1"/>
</dbReference>
<sequence>MGMVGQPQDLASIGLPFTELEVTRAIHDLPSEKAPGPDGFPIDFFKKFWGVIGADIMSACLAFQQGSLNLRNLNKAAITLVPKKINPTHATDYRPISVINSFAKILTKVLANRLQPFMSALVSPLQTAFTKGRSVMESFMIAREYLSFYHKRRIPAILYKVDFAKAFDSVSWTFLTNLLIERGFPPTWISWLLVILNSSSSAIRVNGELTDFFFHRRGLRQGDPLSPLLFNLVADTLQSFLLNASTMTSGPIIVPPRALQYADDTIILMEAIPRNLVIVKEILSNFAKLTGLHINDAKCLFVPVAIPSSTLPVYSSILNCGTKELPITNLGLPLSIRRLRKIHFKPLIDAFQRKLDGWKARFLSSAGRLTLVKSVLSALPLHYMQVFYFPSWLIKHLDGIRRRFFWRGKDKCLGGHCMVNWRKCCLPKRAGGLGIIDLSLQNQALLLRWLWKLKAEPTSTWASTILDLYGSLDLPFLAANCLVSHSLRDILFFNDFFSASTYNHNESQALIWRWTPSGSYTTSSAYSMLADPGLRCEYYTKLWKMKAPPKVKIFLWLLLLDRLLTQHNLIIRNWPANEGCPCCTENVHETSLHLFLLCPFSKGIWDLAQQLFNLPILLFPMDLQAFWLQNRINLGPVWDTIWAAVSWTIWKERNNRIFSNSIKQPLFLIREIHSLVCSWKAMA</sequence>
<keyword evidence="2" id="KW-0808">Transferase</keyword>
<dbReference type="PANTHER" id="PTHR33116">
    <property type="entry name" value="REVERSE TRANSCRIPTASE ZINC-BINDING DOMAIN-CONTAINING PROTEIN-RELATED-RELATED"/>
    <property type="match status" value="1"/>
</dbReference>
<feature type="domain" description="Reverse transcriptase" evidence="1">
    <location>
        <begin position="62"/>
        <end position="334"/>
    </location>
</feature>
<dbReference type="SUPFAM" id="SSF56672">
    <property type="entry name" value="DNA/RNA polymerases"/>
    <property type="match status" value="1"/>
</dbReference>
<name>A0AAV8HNZ6_9POAL</name>
<organism evidence="2 3">
    <name type="scientific">Rhynchospora pubera</name>
    <dbReference type="NCBI Taxonomy" id="906938"/>
    <lineage>
        <taxon>Eukaryota</taxon>
        <taxon>Viridiplantae</taxon>
        <taxon>Streptophyta</taxon>
        <taxon>Embryophyta</taxon>
        <taxon>Tracheophyta</taxon>
        <taxon>Spermatophyta</taxon>
        <taxon>Magnoliopsida</taxon>
        <taxon>Liliopsida</taxon>
        <taxon>Poales</taxon>
        <taxon>Cyperaceae</taxon>
        <taxon>Cyperoideae</taxon>
        <taxon>Rhynchosporeae</taxon>
        <taxon>Rhynchospora</taxon>
    </lineage>
</organism>
<reference evidence="2" key="1">
    <citation type="submission" date="2022-08" db="EMBL/GenBank/DDBJ databases">
        <authorList>
            <person name="Marques A."/>
        </authorList>
    </citation>
    <scope>NUCLEOTIDE SEQUENCE</scope>
    <source>
        <strain evidence="2">RhyPub2mFocal</strain>
        <tissue evidence="2">Leaves</tissue>
    </source>
</reference>
<dbReference type="InterPro" id="IPR000477">
    <property type="entry name" value="RT_dom"/>
</dbReference>
<dbReference type="InterPro" id="IPR043502">
    <property type="entry name" value="DNA/RNA_pol_sf"/>
</dbReference>
<accession>A0AAV8HNZ6</accession>
<dbReference type="GO" id="GO:0003964">
    <property type="term" value="F:RNA-directed DNA polymerase activity"/>
    <property type="evidence" value="ECO:0007669"/>
    <property type="project" value="UniProtKB-KW"/>
</dbReference>
<evidence type="ECO:0000313" key="2">
    <source>
        <dbReference type="EMBL" id="KAJ4818335.1"/>
    </source>
</evidence>